<protein>
    <recommendedName>
        <fullName evidence="3">Secreted protein</fullName>
    </recommendedName>
</protein>
<accession>A0AAV2FHF1</accession>
<dbReference type="AlphaFoldDB" id="A0AAV2FHF1"/>
<evidence type="ECO:0008006" key="3">
    <source>
        <dbReference type="Google" id="ProtNLM"/>
    </source>
</evidence>
<proteinExistence type="predicted"/>
<evidence type="ECO:0000313" key="1">
    <source>
        <dbReference type="EMBL" id="CAL1397447.1"/>
    </source>
</evidence>
<keyword evidence="2" id="KW-1185">Reference proteome</keyword>
<dbReference type="Proteomes" id="UP001497516">
    <property type="component" value="Chromosome 6"/>
</dbReference>
<reference evidence="1 2" key="1">
    <citation type="submission" date="2024-04" db="EMBL/GenBank/DDBJ databases">
        <authorList>
            <person name="Fracassetti M."/>
        </authorList>
    </citation>
    <scope>NUCLEOTIDE SEQUENCE [LARGE SCALE GENOMIC DNA]</scope>
</reference>
<name>A0AAV2FHF1_9ROSI</name>
<gene>
    <name evidence="1" type="ORF">LTRI10_LOCUS37746</name>
</gene>
<dbReference type="EMBL" id="OZ034819">
    <property type="protein sequence ID" value="CAL1397447.1"/>
    <property type="molecule type" value="Genomic_DNA"/>
</dbReference>
<sequence length="71" mass="7977">MTVMSSWKWRLTFLSIFLKSEYLISLFLAASWSAAFTSLFALPCNKAMSLLLRGTKHVSSLVLSHASYNTT</sequence>
<evidence type="ECO:0000313" key="2">
    <source>
        <dbReference type="Proteomes" id="UP001497516"/>
    </source>
</evidence>
<organism evidence="1 2">
    <name type="scientific">Linum trigynum</name>
    <dbReference type="NCBI Taxonomy" id="586398"/>
    <lineage>
        <taxon>Eukaryota</taxon>
        <taxon>Viridiplantae</taxon>
        <taxon>Streptophyta</taxon>
        <taxon>Embryophyta</taxon>
        <taxon>Tracheophyta</taxon>
        <taxon>Spermatophyta</taxon>
        <taxon>Magnoliopsida</taxon>
        <taxon>eudicotyledons</taxon>
        <taxon>Gunneridae</taxon>
        <taxon>Pentapetalae</taxon>
        <taxon>rosids</taxon>
        <taxon>fabids</taxon>
        <taxon>Malpighiales</taxon>
        <taxon>Linaceae</taxon>
        <taxon>Linum</taxon>
    </lineage>
</organism>